<evidence type="ECO:0000313" key="2">
    <source>
        <dbReference type="EMBL" id="UNP27967.1"/>
    </source>
</evidence>
<comment type="similarity">
    <text evidence="1">Belongs to the UPF0111 family.</text>
</comment>
<dbReference type="EMBL" id="CP093547">
    <property type="protein sequence ID" value="UNP27967.1"/>
    <property type="molecule type" value="Genomic_DNA"/>
</dbReference>
<accession>A0ABY3X9Z6</accession>
<sequence length="208" mass="23941">MFSLQTIFGQGNQFYTLLEEAAVAAHDSTKALHEMLKAADRQPALDAFKLARQRERETSDKISQELVDSFITPIEREDIESLSTALYKIPKQVEKFADRYSLATRHLEHIDFAPRAAMLEQAAGVVVKMVHQLRHLKLEPMKALNDQLRALENEADRLMLELYRDIYSGQLDNLQMFLLKEFFEILEKAIDRCREAGVVAYQIVLKNS</sequence>
<reference evidence="2 3" key="1">
    <citation type="submission" date="2022-03" db="EMBL/GenBank/DDBJ databases">
        <title>Complete genome sequence of Lysobacter capsici VKM B-2533 and Lysobacter gummosus 10.1.1, promising sources of lytic agents.</title>
        <authorList>
            <person name="Tarlachkov S.V."/>
            <person name="Kudryakova I.V."/>
            <person name="Afoshin A.S."/>
            <person name="Leontyevskaya E.A."/>
            <person name="Leontyevskaya N.V."/>
        </authorList>
    </citation>
    <scope>NUCLEOTIDE SEQUENCE [LARGE SCALE GENOMIC DNA]</scope>
    <source>
        <strain evidence="2 3">10.1.1</strain>
    </source>
</reference>
<dbReference type="RefSeq" id="WP_057943632.1">
    <property type="nucleotide sequence ID" value="NZ_CP011131.1"/>
</dbReference>
<dbReference type="PANTHER" id="PTHR37298:SF1">
    <property type="entry name" value="UPF0111 PROTEIN YKAA"/>
    <property type="match status" value="1"/>
</dbReference>
<dbReference type="PANTHER" id="PTHR37298">
    <property type="entry name" value="UPF0111 PROTEIN YKAA"/>
    <property type="match status" value="1"/>
</dbReference>
<dbReference type="InterPro" id="IPR038078">
    <property type="entry name" value="PhoU-like_sf"/>
</dbReference>
<dbReference type="Pfam" id="PF01865">
    <property type="entry name" value="PhoU_div"/>
    <property type="match status" value="1"/>
</dbReference>
<evidence type="ECO:0000256" key="1">
    <source>
        <dbReference type="ARBA" id="ARBA00008591"/>
    </source>
</evidence>
<dbReference type="InterPro" id="IPR052912">
    <property type="entry name" value="UPF0111_domain"/>
</dbReference>
<evidence type="ECO:0000313" key="3">
    <source>
        <dbReference type="Proteomes" id="UP000829194"/>
    </source>
</evidence>
<organism evidence="2 3">
    <name type="scientific">Lysobacter gummosus</name>
    <dbReference type="NCBI Taxonomy" id="262324"/>
    <lineage>
        <taxon>Bacteria</taxon>
        <taxon>Pseudomonadati</taxon>
        <taxon>Pseudomonadota</taxon>
        <taxon>Gammaproteobacteria</taxon>
        <taxon>Lysobacterales</taxon>
        <taxon>Lysobacteraceae</taxon>
        <taxon>Lysobacter</taxon>
    </lineage>
</organism>
<gene>
    <name evidence="2" type="ORF">MOV92_15855</name>
</gene>
<name>A0ABY3X9Z6_9GAMM</name>
<dbReference type="InterPro" id="IPR018445">
    <property type="entry name" value="Put_Phosphate_transp_reg"/>
</dbReference>
<proteinExistence type="inferred from homology"/>
<protein>
    <submittedName>
        <fullName evidence="2">DUF47 family protein</fullName>
    </submittedName>
</protein>
<keyword evidence="3" id="KW-1185">Reference proteome</keyword>
<dbReference type="Gene3D" id="1.20.58.220">
    <property type="entry name" value="Phosphate transport system protein phou homolog 2, domain 2"/>
    <property type="match status" value="1"/>
</dbReference>
<dbReference type="Proteomes" id="UP000829194">
    <property type="component" value="Chromosome"/>
</dbReference>